<dbReference type="Proteomes" id="UP001434883">
    <property type="component" value="Unassembled WGS sequence"/>
</dbReference>
<name>A0ABV0QVX6_9TELE</name>
<organism evidence="1 2">
    <name type="scientific">Xenoophorus captivus</name>
    <dbReference type="NCBI Taxonomy" id="1517983"/>
    <lineage>
        <taxon>Eukaryota</taxon>
        <taxon>Metazoa</taxon>
        <taxon>Chordata</taxon>
        <taxon>Craniata</taxon>
        <taxon>Vertebrata</taxon>
        <taxon>Euteleostomi</taxon>
        <taxon>Actinopterygii</taxon>
        <taxon>Neopterygii</taxon>
        <taxon>Teleostei</taxon>
        <taxon>Neoteleostei</taxon>
        <taxon>Acanthomorphata</taxon>
        <taxon>Ovalentaria</taxon>
        <taxon>Atherinomorphae</taxon>
        <taxon>Cyprinodontiformes</taxon>
        <taxon>Goodeidae</taxon>
        <taxon>Xenoophorus</taxon>
    </lineage>
</organism>
<sequence length="134" mass="15227">MLRYLIKTLLQMNLFTDTIRNPSNGTDLFFNESLPSFNSSLLDWGNFTGSNGKCMQGFYIFTWCDSRICLKQTTLPVGLELSLLLNFCHWASPSLSLVAVGSVLVQVKIPNGCFYWWRRNCVKSFACLHGLMVI</sequence>
<reference evidence="1 2" key="1">
    <citation type="submission" date="2021-06" db="EMBL/GenBank/DDBJ databases">
        <authorList>
            <person name="Palmer J.M."/>
        </authorList>
    </citation>
    <scope>NUCLEOTIDE SEQUENCE [LARGE SCALE GENOMIC DNA]</scope>
    <source>
        <strain evidence="1 2">XC_2019</strain>
        <tissue evidence="1">Muscle</tissue>
    </source>
</reference>
<protein>
    <submittedName>
        <fullName evidence="1">Uncharacterized protein</fullName>
    </submittedName>
</protein>
<accession>A0ABV0QVX6</accession>
<keyword evidence="2" id="KW-1185">Reference proteome</keyword>
<comment type="caution">
    <text evidence="1">The sequence shown here is derived from an EMBL/GenBank/DDBJ whole genome shotgun (WGS) entry which is preliminary data.</text>
</comment>
<dbReference type="EMBL" id="JAHRIN010025592">
    <property type="protein sequence ID" value="MEQ2199961.1"/>
    <property type="molecule type" value="Genomic_DNA"/>
</dbReference>
<proteinExistence type="predicted"/>
<gene>
    <name evidence="1" type="ORF">XENOCAPTIV_018319</name>
</gene>
<evidence type="ECO:0000313" key="1">
    <source>
        <dbReference type="EMBL" id="MEQ2199961.1"/>
    </source>
</evidence>
<evidence type="ECO:0000313" key="2">
    <source>
        <dbReference type="Proteomes" id="UP001434883"/>
    </source>
</evidence>